<organism evidence="1 2">
    <name type="scientific">Cucumis melo var. makuwa</name>
    <name type="common">Oriental melon</name>
    <dbReference type="NCBI Taxonomy" id="1194695"/>
    <lineage>
        <taxon>Eukaryota</taxon>
        <taxon>Viridiplantae</taxon>
        <taxon>Streptophyta</taxon>
        <taxon>Embryophyta</taxon>
        <taxon>Tracheophyta</taxon>
        <taxon>Spermatophyta</taxon>
        <taxon>Magnoliopsida</taxon>
        <taxon>eudicotyledons</taxon>
        <taxon>Gunneridae</taxon>
        <taxon>Pentapetalae</taxon>
        <taxon>rosids</taxon>
        <taxon>fabids</taxon>
        <taxon>Cucurbitales</taxon>
        <taxon>Cucurbitaceae</taxon>
        <taxon>Benincaseae</taxon>
        <taxon>Cucumis</taxon>
    </lineage>
</organism>
<accession>A0A5D3CJ05</accession>
<comment type="caution">
    <text evidence="1">The sequence shown here is derived from an EMBL/GenBank/DDBJ whole genome shotgun (WGS) entry which is preliminary data.</text>
</comment>
<dbReference type="EMBL" id="SSTD01010832">
    <property type="protein sequence ID" value="TYK11350.1"/>
    <property type="molecule type" value="Genomic_DNA"/>
</dbReference>
<sequence>MAASKFLQCKRKFYLPFAIDFHTLSRREFQALGKRNKIPANITNVAMADALAARSSVRESSSFLLKEWRGFCTVEGIEEFPELPMKAELISSEIPRTALRTSERRKAFKDGASTTRSQR</sequence>
<proteinExistence type="predicted"/>
<protein>
    <submittedName>
        <fullName evidence="1">Putative beta-tubulin polyglutamylase</fullName>
    </submittedName>
</protein>
<dbReference type="Proteomes" id="UP000321947">
    <property type="component" value="Unassembled WGS sequence"/>
</dbReference>
<evidence type="ECO:0000313" key="1">
    <source>
        <dbReference type="EMBL" id="TYK11350.1"/>
    </source>
</evidence>
<reference evidence="1 2" key="1">
    <citation type="submission" date="2019-08" db="EMBL/GenBank/DDBJ databases">
        <title>Draft genome sequences of two oriental melons (Cucumis melo L. var makuwa).</title>
        <authorList>
            <person name="Kwon S.-Y."/>
        </authorList>
    </citation>
    <scope>NUCLEOTIDE SEQUENCE [LARGE SCALE GENOMIC DNA]</scope>
    <source>
        <strain evidence="2">cv. Chang Bougi</strain>
        <tissue evidence="1">Leaf</tissue>
    </source>
</reference>
<dbReference type="PANTHER" id="PTHR33621:SF2">
    <property type="entry name" value="RIBOSOMAL L1 DOMAIN-CONTAINING PROTEIN"/>
    <property type="match status" value="1"/>
</dbReference>
<evidence type="ECO:0000313" key="2">
    <source>
        <dbReference type="Proteomes" id="UP000321947"/>
    </source>
</evidence>
<dbReference type="AlphaFoldDB" id="A0A5D3CJ05"/>
<dbReference type="PANTHER" id="PTHR33621">
    <property type="entry name" value="ASPARTIC/GLUTAMIC ACID-RICH PROTEIN"/>
    <property type="match status" value="1"/>
</dbReference>
<gene>
    <name evidence="1" type="ORF">E5676_scaffold807G00250</name>
</gene>
<name>A0A5D3CJ05_CUCMM</name>